<organism evidence="3 4">
    <name type="scientific">Symbiodinium necroappetens</name>
    <dbReference type="NCBI Taxonomy" id="1628268"/>
    <lineage>
        <taxon>Eukaryota</taxon>
        <taxon>Sar</taxon>
        <taxon>Alveolata</taxon>
        <taxon>Dinophyceae</taxon>
        <taxon>Suessiales</taxon>
        <taxon>Symbiodiniaceae</taxon>
        <taxon>Symbiodinium</taxon>
    </lineage>
</organism>
<keyword evidence="4" id="KW-1185">Reference proteome</keyword>
<dbReference type="Proteomes" id="UP000601435">
    <property type="component" value="Unassembled WGS sequence"/>
</dbReference>
<name>A0A812LA26_9DINO</name>
<feature type="domain" description="KANL3/Tex30 alpha/beta hydrolase-like" evidence="2">
    <location>
        <begin position="71"/>
        <end position="215"/>
    </location>
</feature>
<feature type="region of interest" description="Disordered" evidence="1">
    <location>
        <begin position="1"/>
        <end position="27"/>
    </location>
</feature>
<dbReference type="EMBL" id="CAJNJA010009030">
    <property type="protein sequence ID" value="CAE7242430.1"/>
    <property type="molecule type" value="Genomic_DNA"/>
</dbReference>
<dbReference type="Pfam" id="PF20408">
    <property type="entry name" value="Abhydrolase_11"/>
    <property type="match status" value="1"/>
</dbReference>
<protein>
    <recommendedName>
        <fullName evidence="2">KANL3/Tex30 alpha/beta hydrolase-like domain-containing protein</fullName>
    </recommendedName>
</protein>
<dbReference type="InterPro" id="IPR046879">
    <property type="entry name" value="KANL3/Tex30_Abhydrolase"/>
</dbReference>
<sequence>MAAFSRKRPAARHAGSGKQTKKSANGPTASKKAIFVCATGAGGGRSRQMLLRQFGDLHQMSFRGTPNLTTAEREAPFLQQMAEAAQAAAKKSPSRPLWLVGHSFGARAAVHLMCRKDFRQQLPKSCKGIIAFGYPLIHPTQQREKKLMELPASSKVLFISGTKDPFAGNFKLFATALQKAKCKHRLVKVLGGDHGLKCSKAMEEETVSTICEAVSRFV</sequence>
<dbReference type="PANTHER" id="PTHR13136:SF11">
    <property type="entry name" value="TESTIS-EXPRESSED PROTEIN 30"/>
    <property type="match status" value="1"/>
</dbReference>
<evidence type="ECO:0000313" key="4">
    <source>
        <dbReference type="Proteomes" id="UP000601435"/>
    </source>
</evidence>
<dbReference type="SUPFAM" id="SSF53474">
    <property type="entry name" value="alpha/beta-Hydrolases"/>
    <property type="match status" value="1"/>
</dbReference>
<dbReference type="Gene3D" id="3.40.50.1820">
    <property type="entry name" value="alpha/beta hydrolase"/>
    <property type="match status" value="1"/>
</dbReference>
<reference evidence="3" key="1">
    <citation type="submission" date="2021-02" db="EMBL/GenBank/DDBJ databases">
        <authorList>
            <person name="Dougan E. K."/>
            <person name="Rhodes N."/>
            <person name="Thang M."/>
            <person name="Chan C."/>
        </authorList>
    </citation>
    <scope>NUCLEOTIDE SEQUENCE</scope>
</reference>
<dbReference type="InterPro" id="IPR026555">
    <property type="entry name" value="NSL3/Tex30"/>
</dbReference>
<dbReference type="PANTHER" id="PTHR13136">
    <property type="entry name" value="TESTIS DEVELOPMENT PROTEIN PRTD"/>
    <property type="match status" value="1"/>
</dbReference>
<accession>A0A812LA26</accession>
<evidence type="ECO:0000259" key="2">
    <source>
        <dbReference type="Pfam" id="PF20408"/>
    </source>
</evidence>
<dbReference type="InterPro" id="IPR029058">
    <property type="entry name" value="AB_hydrolase_fold"/>
</dbReference>
<gene>
    <name evidence="3" type="ORF">SNEC2469_LOCUS4491</name>
</gene>
<dbReference type="OrthoDB" id="6415022at2759"/>
<proteinExistence type="predicted"/>
<feature type="compositionally biased region" description="Basic residues" evidence="1">
    <location>
        <begin position="1"/>
        <end position="11"/>
    </location>
</feature>
<comment type="caution">
    <text evidence="3">The sequence shown here is derived from an EMBL/GenBank/DDBJ whole genome shotgun (WGS) entry which is preliminary data.</text>
</comment>
<evidence type="ECO:0000313" key="3">
    <source>
        <dbReference type="EMBL" id="CAE7242430.1"/>
    </source>
</evidence>
<evidence type="ECO:0000256" key="1">
    <source>
        <dbReference type="SAM" id="MobiDB-lite"/>
    </source>
</evidence>
<dbReference type="AlphaFoldDB" id="A0A812LA26"/>